<feature type="non-terminal residue" evidence="2">
    <location>
        <position position="1"/>
    </location>
</feature>
<dbReference type="PROSITE" id="PS51996">
    <property type="entry name" value="TR_MART"/>
    <property type="match status" value="1"/>
</dbReference>
<evidence type="ECO:0000259" key="1">
    <source>
        <dbReference type="Pfam" id="PF03496"/>
    </source>
</evidence>
<comment type="caution">
    <text evidence="2">The sequence shown here is derived from an EMBL/GenBank/DDBJ whole genome shotgun (WGS) entry which is preliminary data.</text>
</comment>
<dbReference type="Gene3D" id="1.25.40.10">
    <property type="entry name" value="Tetratricopeptide repeat domain"/>
    <property type="match status" value="1"/>
</dbReference>
<evidence type="ECO:0000313" key="2">
    <source>
        <dbReference type="EMBL" id="CAF1531472.1"/>
    </source>
</evidence>
<dbReference type="EMBL" id="CAJNOQ010024827">
    <property type="protein sequence ID" value="CAF1531472.1"/>
    <property type="molecule type" value="Genomic_DNA"/>
</dbReference>
<dbReference type="InterPro" id="IPR003540">
    <property type="entry name" value="ADP-ribosyltransferase"/>
</dbReference>
<dbReference type="Pfam" id="PF13424">
    <property type="entry name" value="TPR_12"/>
    <property type="match status" value="1"/>
</dbReference>
<dbReference type="AlphaFoldDB" id="A0A815VKK6"/>
<feature type="domain" description="ADP ribosyltransferase" evidence="1">
    <location>
        <begin position="233"/>
        <end position="389"/>
    </location>
</feature>
<dbReference type="InterPro" id="IPR011990">
    <property type="entry name" value="TPR-like_helical_dom_sf"/>
</dbReference>
<dbReference type="Proteomes" id="UP000681722">
    <property type="component" value="Unassembled WGS sequence"/>
</dbReference>
<evidence type="ECO:0000313" key="4">
    <source>
        <dbReference type="Proteomes" id="UP000663829"/>
    </source>
</evidence>
<reference evidence="2" key="1">
    <citation type="submission" date="2021-02" db="EMBL/GenBank/DDBJ databases">
        <authorList>
            <person name="Nowell W R."/>
        </authorList>
    </citation>
    <scope>NUCLEOTIDE SEQUENCE</scope>
</reference>
<protein>
    <recommendedName>
        <fullName evidence="1">ADP ribosyltransferase domain-containing protein</fullName>
    </recommendedName>
</protein>
<dbReference type="OrthoDB" id="10034949at2759"/>
<dbReference type="Proteomes" id="UP000663829">
    <property type="component" value="Unassembled WGS sequence"/>
</dbReference>
<organism evidence="2 4">
    <name type="scientific">Didymodactylos carnosus</name>
    <dbReference type="NCBI Taxonomy" id="1234261"/>
    <lineage>
        <taxon>Eukaryota</taxon>
        <taxon>Metazoa</taxon>
        <taxon>Spiralia</taxon>
        <taxon>Gnathifera</taxon>
        <taxon>Rotifera</taxon>
        <taxon>Eurotatoria</taxon>
        <taxon>Bdelloidea</taxon>
        <taxon>Philodinida</taxon>
        <taxon>Philodinidae</taxon>
        <taxon>Didymodactylos</taxon>
    </lineage>
</organism>
<dbReference type="Gene3D" id="3.90.176.10">
    <property type="entry name" value="Toxin ADP-ribosyltransferase, Chain A, domain 1"/>
    <property type="match status" value="1"/>
</dbReference>
<sequence>MVRSGFEPAFVSDMIRPVIPIDDFHTNADDQHLETFGLIWLDVNPNVKELQDTQQKLRSIINQLKRFQYVEQCQNYIKERTQKDRLVMIVSGRLGREIVPSIHKLRQVISIYVYCMDKKSNEQWASKFAKVKAVVVEPDELVSRIKADHKIHKKVEEPLSINFFNKSASAGKSTIGVNGQFVFSQVLIDCLLRLKSNQQDKIELVNHCKQQYEGNNPELENIREFEKDYLSGKALSWYTKESFLYKTLNSALRAQDIHLIFLFRTIISDIYRQLQSYQAKQSLRVYRSQMISSDELQHLTQCCDQFISVNSFFSTSTDKNQVLAFLEIPEGVENLEPVLFEIDADPKMVTTKPFADISTDSEFSDESEVLFMIGSIFRLKSVNRNSNSKVWTIQISLCSEHQHDLEEVLMHIKQQTGSGETNLHTLGKILWEMGKFDLAEQYFTRLLKELQPDDPLLGNLNEDLAKLASQTGDYDKSVNWRKKAIEFRKEHPLTPIPTN</sequence>
<dbReference type="Pfam" id="PF03496">
    <property type="entry name" value="ADPrib_exo_Tox"/>
    <property type="match status" value="1"/>
</dbReference>
<gene>
    <name evidence="2" type="ORF">GPM918_LOCUS38078</name>
    <name evidence="3" type="ORF">SRO942_LOCUS38872</name>
</gene>
<accession>A0A815VKK6</accession>
<name>A0A815VKK6_9BILA</name>
<proteinExistence type="predicted"/>
<dbReference type="SUPFAM" id="SSF56399">
    <property type="entry name" value="ADP-ribosylation"/>
    <property type="match status" value="1"/>
</dbReference>
<keyword evidence="4" id="KW-1185">Reference proteome</keyword>
<dbReference type="EMBL" id="CAJOBC010090411">
    <property type="protein sequence ID" value="CAF4390753.1"/>
    <property type="molecule type" value="Genomic_DNA"/>
</dbReference>
<evidence type="ECO:0000313" key="3">
    <source>
        <dbReference type="EMBL" id="CAF4390753.1"/>
    </source>
</evidence>
<dbReference type="SUPFAM" id="SSF48452">
    <property type="entry name" value="TPR-like"/>
    <property type="match status" value="1"/>
</dbReference>